<reference evidence="1 2" key="1">
    <citation type="journal article" date="2023" name="Plants (Basel)">
        <title>Bridging the Gap: Combining Genomics and Transcriptomics Approaches to Understand Stylosanthes scabra, an Orphan Legume from the Brazilian Caatinga.</title>
        <authorList>
            <person name="Ferreira-Neto J.R.C."/>
            <person name="da Silva M.D."/>
            <person name="Binneck E."/>
            <person name="de Melo N.F."/>
            <person name="da Silva R.H."/>
            <person name="de Melo A.L.T.M."/>
            <person name="Pandolfi V."/>
            <person name="Bustamante F.O."/>
            <person name="Brasileiro-Vidal A.C."/>
            <person name="Benko-Iseppon A.M."/>
        </authorList>
    </citation>
    <scope>NUCLEOTIDE SEQUENCE [LARGE SCALE GENOMIC DNA]</scope>
    <source>
        <tissue evidence="1">Leaves</tissue>
    </source>
</reference>
<accession>A0ABU6ZAD0</accession>
<proteinExistence type="predicted"/>
<comment type="caution">
    <text evidence="1">The sequence shown here is derived from an EMBL/GenBank/DDBJ whole genome shotgun (WGS) entry which is preliminary data.</text>
</comment>
<name>A0ABU6ZAD0_9FABA</name>
<sequence length="182" mass="19645">MNYEDHLQCYASKKFASEMVSAAPFPSLNYASIVAPSFPLLLTLASHSLKSTLPDLRPPSALLAAISSLPPPALQPEFRRTSLTSHRRAVSPPPLPLAVLQSLSTCSVQVGSAPWIKDVIASCPCIEMRHSLCCLSHKPNTTQHGSKDVIALWPCIGMRHCFTLVVASQTTLLVYPDLGPAM</sequence>
<evidence type="ECO:0000313" key="1">
    <source>
        <dbReference type="EMBL" id="MED6219542.1"/>
    </source>
</evidence>
<gene>
    <name evidence="1" type="ORF">PIB30_036702</name>
</gene>
<keyword evidence="2" id="KW-1185">Reference proteome</keyword>
<evidence type="ECO:0000313" key="2">
    <source>
        <dbReference type="Proteomes" id="UP001341840"/>
    </source>
</evidence>
<dbReference type="Proteomes" id="UP001341840">
    <property type="component" value="Unassembled WGS sequence"/>
</dbReference>
<organism evidence="1 2">
    <name type="scientific">Stylosanthes scabra</name>
    <dbReference type="NCBI Taxonomy" id="79078"/>
    <lineage>
        <taxon>Eukaryota</taxon>
        <taxon>Viridiplantae</taxon>
        <taxon>Streptophyta</taxon>
        <taxon>Embryophyta</taxon>
        <taxon>Tracheophyta</taxon>
        <taxon>Spermatophyta</taxon>
        <taxon>Magnoliopsida</taxon>
        <taxon>eudicotyledons</taxon>
        <taxon>Gunneridae</taxon>
        <taxon>Pentapetalae</taxon>
        <taxon>rosids</taxon>
        <taxon>fabids</taxon>
        <taxon>Fabales</taxon>
        <taxon>Fabaceae</taxon>
        <taxon>Papilionoideae</taxon>
        <taxon>50 kb inversion clade</taxon>
        <taxon>dalbergioids sensu lato</taxon>
        <taxon>Dalbergieae</taxon>
        <taxon>Pterocarpus clade</taxon>
        <taxon>Stylosanthes</taxon>
    </lineage>
</organism>
<protein>
    <submittedName>
        <fullName evidence="1">Uncharacterized protein</fullName>
    </submittedName>
</protein>
<dbReference type="EMBL" id="JASCZI010272041">
    <property type="protein sequence ID" value="MED6219542.1"/>
    <property type="molecule type" value="Genomic_DNA"/>
</dbReference>